<dbReference type="AlphaFoldDB" id="A0A914XMR5"/>
<name>A0A914XMR5_9BILA</name>
<protein>
    <submittedName>
        <fullName evidence="2">Uncharacterized protein</fullName>
    </submittedName>
</protein>
<sequence length="104" mass="11567">MMAAEKVRLDYLVVAKCVAHMRQGFVDCIRQEQVSRQFAAALKSSLSKRPVSMTIVAKMDVVEFEIECAALKGSMLHHEGALSSKGIIESRGHDRVRLEASETF</sequence>
<evidence type="ECO:0000313" key="2">
    <source>
        <dbReference type="WBParaSite" id="PSAMB.scaffold95size80951.g1859.t1"/>
    </source>
</evidence>
<accession>A0A914XMR5</accession>
<dbReference type="Proteomes" id="UP000887566">
    <property type="component" value="Unplaced"/>
</dbReference>
<dbReference type="WBParaSite" id="PSAMB.scaffold95size80951.g1859.t1">
    <property type="protein sequence ID" value="PSAMB.scaffold95size80951.g1859.t1"/>
    <property type="gene ID" value="PSAMB.scaffold95size80951.g1859"/>
</dbReference>
<evidence type="ECO:0000313" key="1">
    <source>
        <dbReference type="Proteomes" id="UP000887566"/>
    </source>
</evidence>
<organism evidence="1 2">
    <name type="scientific">Plectus sambesii</name>
    <dbReference type="NCBI Taxonomy" id="2011161"/>
    <lineage>
        <taxon>Eukaryota</taxon>
        <taxon>Metazoa</taxon>
        <taxon>Ecdysozoa</taxon>
        <taxon>Nematoda</taxon>
        <taxon>Chromadorea</taxon>
        <taxon>Plectida</taxon>
        <taxon>Plectina</taxon>
        <taxon>Plectoidea</taxon>
        <taxon>Plectidae</taxon>
        <taxon>Plectus</taxon>
    </lineage>
</organism>
<reference evidence="2" key="1">
    <citation type="submission" date="2022-11" db="UniProtKB">
        <authorList>
            <consortium name="WormBaseParasite"/>
        </authorList>
    </citation>
    <scope>IDENTIFICATION</scope>
</reference>
<keyword evidence="1" id="KW-1185">Reference proteome</keyword>
<proteinExistence type="predicted"/>